<dbReference type="PANTHER" id="PTHR33070">
    <property type="entry name" value="OS06G0725500 PROTEIN"/>
    <property type="match status" value="1"/>
</dbReference>
<dbReference type="PANTHER" id="PTHR33070:SF129">
    <property type="entry name" value="DUF241 DOMAIN PROTEIN"/>
    <property type="match status" value="1"/>
</dbReference>
<accession>A0ABR0VAH4</accession>
<reference evidence="1 2" key="1">
    <citation type="journal article" date="2021" name="Comput. Struct. Biotechnol. J.">
        <title>De novo genome assembly of the potent medicinal plant Rehmannia glutinosa using nanopore technology.</title>
        <authorList>
            <person name="Ma L."/>
            <person name="Dong C."/>
            <person name="Song C."/>
            <person name="Wang X."/>
            <person name="Zheng X."/>
            <person name="Niu Y."/>
            <person name="Chen S."/>
            <person name="Feng W."/>
        </authorList>
    </citation>
    <scope>NUCLEOTIDE SEQUENCE [LARGE SCALE GENOMIC DNA]</scope>
    <source>
        <strain evidence="1">DH-2019</strain>
    </source>
</reference>
<evidence type="ECO:0000313" key="2">
    <source>
        <dbReference type="Proteomes" id="UP001318860"/>
    </source>
</evidence>
<dbReference type="EMBL" id="JABTTQ020001366">
    <property type="protein sequence ID" value="KAK6131430.1"/>
    <property type="molecule type" value="Genomic_DNA"/>
</dbReference>
<gene>
    <name evidence="1" type="ORF">DH2020_034833</name>
</gene>
<dbReference type="Pfam" id="PF03087">
    <property type="entry name" value="BPS1"/>
    <property type="match status" value="1"/>
</dbReference>
<comment type="caution">
    <text evidence="1">The sequence shown here is derived from an EMBL/GenBank/DDBJ whole genome shotgun (WGS) entry which is preliminary data.</text>
</comment>
<protein>
    <submittedName>
        <fullName evidence="1">Uncharacterized protein</fullName>
    </submittedName>
</protein>
<organism evidence="1 2">
    <name type="scientific">Rehmannia glutinosa</name>
    <name type="common">Chinese foxglove</name>
    <dbReference type="NCBI Taxonomy" id="99300"/>
    <lineage>
        <taxon>Eukaryota</taxon>
        <taxon>Viridiplantae</taxon>
        <taxon>Streptophyta</taxon>
        <taxon>Embryophyta</taxon>
        <taxon>Tracheophyta</taxon>
        <taxon>Spermatophyta</taxon>
        <taxon>Magnoliopsida</taxon>
        <taxon>eudicotyledons</taxon>
        <taxon>Gunneridae</taxon>
        <taxon>Pentapetalae</taxon>
        <taxon>asterids</taxon>
        <taxon>lamiids</taxon>
        <taxon>Lamiales</taxon>
        <taxon>Orobanchaceae</taxon>
        <taxon>Rehmannieae</taxon>
        <taxon>Rehmannia</taxon>
    </lineage>
</organism>
<sequence length="218" mass="24403">MHRHQPLLSAQTCLASEIYTKASIIFQTPSVQQALSHQEGGDWINELLEGSLRLVDLCGFSREVVCLTKESIQELESSIRRKADDINAYETSRKKINKMIIKNLKSFNQNCAALPEKDSDLKAIGSMLKETEALDFSVLKSVLIVLSEAKGSSKQRSWSSLFSKFVQTSRVSKKGTDNINLKQLKATEMTIQEIEEGLEGLFRSLVKTRVSLLNALSH</sequence>
<keyword evidence="2" id="KW-1185">Reference proteome</keyword>
<evidence type="ECO:0000313" key="1">
    <source>
        <dbReference type="EMBL" id="KAK6131430.1"/>
    </source>
</evidence>
<dbReference type="Proteomes" id="UP001318860">
    <property type="component" value="Unassembled WGS sequence"/>
</dbReference>
<dbReference type="InterPro" id="IPR004320">
    <property type="entry name" value="BPS1_pln"/>
</dbReference>
<name>A0ABR0VAH4_REHGL</name>
<proteinExistence type="predicted"/>